<accession>A0A1U9KAN2</accession>
<protein>
    <recommendedName>
        <fullName evidence="3">Glycosyltransferase 2-like domain-containing protein</fullName>
    </recommendedName>
</protein>
<dbReference type="AlphaFoldDB" id="A0A1U9KAN2"/>
<dbReference type="KEGG" id="ntr:B0W44_16440"/>
<dbReference type="RefSeq" id="WP_077720968.1">
    <property type="nucleotide sequence ID" value="NZ_CP019699.1"/>
</dbReference>
<gene>
    <name evidence="1" type="ORF">B0W44_16440</name>
</gene>
<dbReference type="Proteomes" id="UP000188603">
    <property type="component" value="Chromosome"/>
</dbReference>
<dbReference type="STRING" id="1471761.B0W44_16440"/>
<reference evidence="1 2" key="1">
    <citation type="journal article" date="2015" name="Int. J. Syst. Evol. Microbiol.">
        <title>Novibacillus thermophilus gen. nov., sp. nov., a Gram-staining-negative and moderately thermophilic member of the family Thermoactinomycetaceae.</title>
        <authorList>
            <person name="Yang G."/>
            <person name="Chen J."/>
            <person name="Zhou S."/>
        </authorList>
    </citation>
    <scope>NUCLEOTIDE SEQUENCE [LARGE SCALE GENOMIC DNA]</scope>
    <source>
        <strain evidence="1 2">SG-1</strain>
    </source>
</reference>
<evidence type="ECO:0008006" key="3">
    <source>
        <dbReference type="Google" id="ProtNLM"/>
    </source>
</evidence>
<organism evidence="1 2">
    <name type="scientific">Novibacillus thermophilus</name>
    <dbReference type="NCBI Taxonomy" id="1471761"/>
    <lineage>
        <taxon>Bacteria</taxon>
        <taxon>Bacillati</taxon>
        <taxon>Bacillota</taxon>
        <taxon>Bacilli</taxon>
        <taxon>Bacillales</taxon>
        <taxon>Thermoactinomycetaceae</taxon>
        <taxon>Novibacillus</taxon>
    </lineage>
</organism>
<dbReference type="OrthoDB" id="2990399at2"/>
<sequence length="140" mass="16240">MFPWISVLVLTVLLGSVWRLWASLRRSGSGKGTKHLVVISADSQATIEWWVRSYVFWNWVRGEVCRCTCIDLGSTDDTLAILQRLKRRFSWIEVRRFNAADRECPSDQLIPERLQEVRPAVLDLRQLDNARARSVVQDLL</sequence>
<proteinExistence type="predicted"/>
<dbReference type="EMBL" id="CP019699">
    <property type="protein sequence ID" value="AQS57104.1"/>
    <property type="molecule type" value="Genomic_DNA"/>
</dbReference>
<name>A0A1U9KAN2_9BACL</name>
<keyword evidence="2" id="KW-1185">Reference proteome</keyword>
<evidence type="ECO:0000313" key="2">
    <source>
        <dbReference type="Proteomes" id="UP000188603"/>
    </source>
</evidence>
<evidence type="ECO:0000313" key="1">
    <source>
        <dbReference type="EMBL" id="AQS57104.1"/>
    </source>
</evidence>